<keyword evidence="2" id="KW-0732">Signal</keyword>
<accession>A0A0F4IVY6</accession>
<dbReference type="Proteomes" id="UP000033551">
    <property type="component" value="Unassembled WGS sequence"/>
</dbReference>
<evidence type="ECO:0000256" key="2">
    <source>
        <dbReference type="SAM" id="SignalP"/>
    </source>
</evidence>
<evidence type="ECO:0000313" key="4">
    <source>
        <dbReference type="Proteomes" id="UP000033551"/>
    </source>
</evidence>
<dbReference type="AlphaFoldDB" id="A0A0F4IVY6"/>
<sequence length="222" mass="22277">MTTFSKAGARLGMLPLAVVLLLAAGCGTQRGGGAAGADRGSDPTPSGVAAPSAPADFPCPDESHAPATPSTPTAPVTPRPTEPSAAASPRAAEPGETVTSGPAAPPADHYAENHAFRVPLPLHGQSRCDGLAAVGRVERALEPLRRRGDFAPESVRTALTSLGYAAGKVRTYQNGPTGVGFLVDVGASPWCVEGTMSSASTRAEAFGGYPDGTGCEPPRGGH</sequence>
<organism evidence="3 4">
    <name type="scientific">Streptomyces katrae</name>
    <dbReference type="NCBI Taxonomy" id="68223"/>
    <lineage>
        <taxon>Bacteria</taxon>
        <taxon>Bacillati</taxon>
        <taxon>Actinomycetota</taxon>
        <taxon>Actinomycetes</taxon>
        <taxon>Kitasatosporales</taxon>
        <taxon>Streptomycetaceae</taxon>
        <taxon>Streptomyces</taxon>
    </lineage>
</organism>
<dbReference type="EMBL" id="JZWV01001023">
    <property type="protein sequence ID" value="KJY25799.1"/>
    <property type="molecule type" value="Genomic_DNA"/>
</dbReference>
<evidence type="ECO:0000313" key="3">
    <source>
        <dbReference type="EMBL" id="KJY25799.1"/>
    </source>
</evidence>
<comment type="caution">
    <text evidence="3">The sequence shown here is derived from an EMBL/GenBank/DDBJ whole genome shotgun (WGS) entry which is preliminary data.</text>
</comment>
<feature type="region of interest" description="Disordered" evidence="1">
    <location>
        <begin position="29"/>
        <end position="109"/>
    </location>
</feature>
<reference evidence="3 4" key="1">
    <citation type="submission" date="2015-02" db="EMBL/GenBank/DDBJ databases">
        <authorList>
            <person name="Ju K.-S."/>
            <person name="Doroghazi J.R."/>
            <person name="Metcalf W."/>
        </authorList>
    </citation>
    <scope>NUCLEOTIDE SEQUENCE [LARGE SCALE GENOMIC DNA]</scope>
    <source>
        <strain evidence="3 4">NRRL ISP-5550</strain>
    </source>
</reference>
<feature type="compositionally biased region" description="Low complexity" evidence="1">
    <location>
        <begin position="82"/>
        <end position="94"/>
    </location>
</feature>
<evidence type="ECO:0008006" key="5">
    <source>
        <dbReference type="Google" id="ProtNLM"/>
    </source>
</evidence>
<feature type="chain" id="PRO_5038620819" description="Lipoprotein" evidence="2">
    <location>
        <begin position="24"/>
        <end position="222"/>
    </location>
</feature>
<protein>
    <recommendedName>
        <fullName evidence="5">Lipoprotein</fullName>
    </recommendedName>
</protein>
<feature type="compositionally biased region" description="Low complexity" evidence="1">
    <location>
        <begin position="65"/>
        <end position="74"/>
    </location>
</feature>
<dbReference type="RefSeq" id="WP_045951051.1">
    <property type="nucleotide sequence ID" value="NZ_JZWV01001023.1"/>
</dbReference>
<proteinExistence type="predicted"/>
<feature type="signal peptide" evidence="2">
    <location>
        <begin position="1"/>
        <end position="23"/>
    </location>
</feature>
<evidence type="ECO:0000256" key="1">
    <source>
        <dbReference type="SAM" id="MobiDB-lite"/>
    </source>
</evidence>
<dbReference type="PROSITE" id="PS51257">
    <property type="entry name" value="PROKAR_LIPOPROTEIN"/>
    <property type="match status" value="1"/>
</dbReference>
<keyword evidence="4" id="KW-1185">Reference proteome</keyword>
<name>A0A0F4IVY6_9ACTN</name>
<gene>
    <name evidence="3" type="ORF">VR44_31590</name>
</gene>
<dbReference type="PATRIC" id="fig|68223.7.peg.2815"/>
<dbReference type="OrthoDB" id="4159552at2"/>